<organism evidence="10 11">
    <name type="scientific">Nocardia xishanensis</name>
    <dbReference type="NCBI Taxonomy" id="238964"/>
    <lineage>
        <taxon>Bacteria</taxon>
        <taxon>Bacillati</taxon>
        <taxon>Actinomycetota</taxon>
        <taxon>Actinomycetes</taxon>
        <taxon>Mycobacteriales</taxon>
        <taxon>Nocardiaceae</taxon>
        <taxon>Nocardia</taxon>
    </lineage>
</organism>
<evidence type="ECO:0000256" key="1">
    <source>
        <dbReference type="ARBA" id="ARBA00004761"/>
    </source>
</evidence>
<evidence type="ECO:0000256" key="2">
    <source>
        <dbReference type="ARBA" id="ARBA00008420"/>
    </source>
</evidence>
<keyword evidence="11" id="KW-1185">Reference proteome</keyword>
<dbReference type="Proteomes" id="UP001611415">
    <property type="component" value="Unassembled WGS sequence"/>
</dbReference>
<dbReference type="InterPro" id="IPR027417">
    <property type="entry name" value="P-loop_NTPase"/>
</dbReference>
<evidence type="ECO:0000256" key="4">
    <source>
        <dbReference type="ARBA" id="ARBA00022679"/>
    </source>
</evidence>
<reference evidence="10 11" key="1">
    <citation type="submission" date="2024-10" db="EMBL/GenBank/DDBJ databases">
        <title>The Natural Products Discovery Center: Release of the First 8490 Sequenced Strains for Exploring Actinobacteria Biosynthetic Diversity.</title>
        <authorList>
            <person name="Kalkreuter E."/>
            <person name="Kautsar S.A."/>
            <person name="Yang D."/>
            <person name="Bader C.D."/>
            <person name="Teijaro C.N."/>
            <person name="Fluegel L."/>
            <person name="Davis C.M."/>
            <person name="Simpson J.R."/>
            <person name="Lauterbach L."/>
            <person name="Steele A.D."/>
            <person name="Gui C."/>
            <person name="Meng S."/>
            <person name="Li G."/>
            <person name="Viehrig K."/>
            <person name="Ye F."/>
            <person name="Su P."/>
            <person name="Kiefer A.F."/>
            <person name="Nichols A."/>
            <person name="Cepeda A.J."/>
            <person name="Yan W."/>
            <person name="Fan B."/>
            <person name="Jiang Y."/>
            <person name="Adhikari A."/>
            <person name="Zheng C.-J."/>
            <person name="Schuster L."/>
            <person name="Cowan T.M."/>
            <person name="Smanski M.J."/>
            <person name="Chevrette M.G."/>
            <person name="De Carvalho L.P.S."/>
            <person name="Shen B."/>
        </authorList>
    </citation>
    <scope>NUCLEOTIDE SEQUENCE [LARGE SCALE GENOMIC DNA]</scope>
    <source>
        <strain evidence="10 11">NPDC019275</strain>
    </source>
</reference>
<evidence type="ECO:0000313" key="10">
    <source>
        <dbReference type="EMBL" id="MFI2474966.1"/>
    </source>
</evidence>
<evidence type="ECO:0000256" key="8">
    <source>
        <dbReference type="ARBA" id="ARBA00048090"/>
    </source>
</evidence>
<dbReference type="PANTHER" id="PTHR43442:SF3">
    <property type="entry name" value="GLUCONOKINASE-RELATED"/>
    <property type="match status" value="1"/>
</dbReference>
<evidence type="ECO:0000256" key="9">
    <source>
        <dbReference type="RuleBase" id="RU363066"/>
    </source>
</evidence>
<sequence length="161" mass="17275">MGVSGAGKSTIGGRLAHALGVPFAEGDDFHPPANVAKMRAGEPLTDADRVPWLDSIAAWLGERAAWGGVVSCSALKRDYRDRLRATAIDVLFLHLTTSREELARRMSTRRDHFMPASLLDSQLDTLEPLGADERGIVVDATRAPADLVRETMAVLVSAGPT</sequence>
<dbReference type="InterPro" id="IPR006001">
    <property type="entry name" value="Therm_gnt_kin"/>
</dbReference>
<keyword evidence="6 9" id="KW-0418">Kinase</keyword>
<comment type="caution">
    <text evidence="10">The sequence shown here is derived from an EMBL/GenBank/DDBJ whole genome shotgun (WGS) entry which is preliminary data.</text>
</comment>
<gene>
    <name evidence="10" type="ORF">ACH49W_16445</name>
</gene>
<evidence type="ECO:0000256" key="7">
    <source>
        <dbReference type="ARBA" id="ARBA00022840"/>
    </source>
</evidence>
<dbReference type="Pfam" id="PF01202">
    <property type="entry name" value="SKI"/>
    <property type="match status" value="1"/>
</dbReference>
<evidence type="ECO:0000256" key="5">
    <source>
        <dbReference type="ARBA" id="ARBA00022741"/>
    </source>
</evidence>
<comment type="catalytic activity">
    <reaction evidence="8 9">
        <text>D-gluconate + ATP = 6-phospho-D-gluconate + ADP + H(+)</text>
        <dbReference type="Rhea" id="RHEA:19433"/>
        <dbReference type="ChEBI" id="CHEBI:15378"/>
        <dbReference type="ChEBI" id="CHEBI:18391"/>
        <dbReference type="ChEBI" id="CHEBI:30616"/>
        <dbReference type="ChEBI" id="CHEBI:58759"/>
        <dbReference type="ChEBI" id="CHEBI:456216"/>
        <dbReference type="EC" id="2.7.1.12"/>
    </reaction>
</comment>
<dbReference type="Gene3D" id="3.40.50.300">
    <property type="entry name" value="P-loop containing nucleotide triphosphate hydrolases"/>
    <property type="match status" value="1"/>
</dbReference>
<evidence type="ECO:0000256" key="6">
    <source>
        <dbReference type="ARBA" id="ARBA00022777"/>
    </source>
</evidence>
<comment type="similarity">
    <text evidence="2 9">Belongs to the gluconokinase GntK/GntV family.</text>
</comment>
<accession>A0ABW7X1H9</accession>
<dbReference type="SUPFAM" id="SSF52540">
    <property type="entry name" value="P-loop containing nucleoside triphosphate hydrolases"/>
    <property type="match status" value="1"/>
</dbReference>
<comment type="pathway">
    <text evidence="1">Carbohydrate acid metabolism.</text>
</comment>
<keyword evidence="5 9" id="KW-0547">Nucleotide-binding</keyword>
<dbReference type="NCBIfam" id="TIGR01313">
    <property type="entry name" value="therm_gnt_kin"/>
    <property type="match status" value="1"/>
</dbReference>
<dbReference type="CDD" id="cd02021">
    <property type="entry name" value="GntK"/>
    <property type="match status" value="1"/>
</dbReference>
<dbReference type="InterPro" id="IPR031322">
    <property type="entry name" value="Shikimate/glucono_kinase"/>
</dbReference>
<protein>
    <recommendedName>
        <fullName evidence="3 9">Gluconokinase</fullName>
        <ecNumber evidence="3 9">2.7.1.12</ecNumber>
    </recommendedName>
</protein>
<dbReference type="PANTHER" id="PTHR43442">
    <property type="entry name" value="GLUCONOKINASE-RELATED"/>
    <property type="match status" value="1"/>
</dbReference>
<keyword evidence="4 9" id="KW-0808">Transferase</keyword>
<name>A0ABW7X1H9_9NOCA</name>
<dbReference type="EMBL" id="JBIRYO010000009">
    <property type="protein sequence ID" value="MFI2474966.1"/>
    <property type="molecule type" value="Genomic_DNA"/>
</dbReference>
<evidence type="ECO:0000313" key="11">
    <source>
        <dbReference type="Proteomes" id="UP001611415"/>
    </source>
</evidence>
<dbReference type="EC" id="2.7.1.12" evidence="3 9"/>
<keyword evidence="7 9" id="KW-0067">ATP-binding</keyword>
<evidence type="ECO:0000256" key="3">
    <source>
        <dbReference type="ARBA" id="ARBA00012054"/>
    </source>
</evidence>
<proteinExistence type="inferred from homology"/>
<dbReference type="RefSeq" id="WP_364826462.1">
    <property type="nucleotide sequence ID" value="NZ_JBFAYM010000020.1"/>
</dbReference>